<protein>
    <submittedName>
        <fullName evidence="2">Uncharacterized membrane protein YjgN (DUF898 family)</fullName>
    </submittedName>
</protein>
<dbReference type="RefSeq" id="WP_132793694.1">
    <property type="nucleotide sequence ID" value="NZ_SLXM01000002.1"/>
</dbReference>
<feature type="transmembrane region" description="Helical" evidence="1">
    <location>
        <begin position="199"/>
        <end position="222"/>
    </location>
</feature>
<keyword evidence="1" id="KW-1133">Transmembrane helix</keyword>
<keyword evidence="1" id="KW-0812">Transmembrane</keyword>
<gene>
    <name evidence="2" type="ORF">EV195_102214</name>
</gene>
<comment type="caution">
    <text evidence="2">The sequence shown here is derived from an EMBL/GenBank/DDBJ whole genome shotgun (WGS) entry which is preliminary data.</text>
</comment>
<feature type="transmembrane region" description="Helical" evidence="1">
    <location>
        <begin position="73"/>
        <end position="96"/>
    </location>
</feature>
<name>A0A4R2NXT6_9FLAO</name>
<dbReference type="OrthoDB" id="637345at2"/>
<dbReference type="Pfam" id="PF05987">
    <property type="entry name" value="DUF898"/>
    <property type="match status" value="2"/>
</dbReference>
<organism evidence="2 3">
    <name type="scientific">Tenacibaculum skagerrakense</name>
    <dbReference type="NCBI Taxonomy" id="186571"/>
    <lineage>
        <taxon>Bacteria</taxon>
        <taxon>Pseudomonadati</taxon>
        <taxon>Bacteroidota</taxon>
        <taxon>Flavobacteriia</taxon>
        <taxon>Flavobacteriales</taxon>
        <taxon>Flavobacteriaceae</taxon>
        <taxon>Tenacibaculum</taxon>
    </lineage>
</organism>
<evidence type="ECO:0000313" key="2">
    <source>
        <dbReference type="EMBL" id="TCP26872.1"/>
    </source>
</evidence>
<evidence type="ECO:0000313" key="3">
    <source>
        <dbReference type="Proteomes" id="UP000294564"/>
    </source>
</evidence>
<feature type="transmembrane region" description="Helical" evidence="1">
    <location>
        <begin position="149"/>
        <end position="170"/>
    </location>
</feature>
<evidence type="ECO:0000256" key="1">
    <source>
        <dbReference type="SAM" id="Phobius"/>
    </source>
</evidence>
<sequence>MERFSGLFSDKKQFNYFGKGSEFALIFFKNIFLTIITLGIYYPWAKVEILNYHYKSTEIDKNAFVFHGTGKEVFFGFLKIYAVLFLFYAFLGYGALIDSPTFTGITVGVFYLFFILIIPFAIHGAVRYRASKSSWKGIHFSYLGDKMELFWKCMIGTLLTFLTLGIYGAWFSVDLRKYVLSHLRFGNLSFDFKGKGDTLFWINLKFFFLFYLTLGIYTIWYIKELYTFYAENTKITQNGRDISLRFNAKAGDIFELLVVNFLLAFFTLGLATPWVIIRTQTFIFRFLEIEEGLDTDAIQKINYDNYNDASGDSFLDFLEIDLL</sequence>
<keyword evidence="3" id="KW-1185">Reference proteome</keyword>
<reference evidence="2 3" key="1">
    <citation type="submission" date="2019-03" db="EMBL/GenBank/DDBJ databases">
        <title>Genomic Encyclopedia of Type Strains, Phase IV (KMG-IV): sequencing the most valuable type-strain genomes for metagenomic binning, comparative biology and taxonomic classification.</title>
        <authorList>
            <person name="Goeker M."/>
        </authorList>
    </citation>
    <scope>NUCLEOTIDE SEQUENCE [LARGE SCALE GENOMIC DNA]</scope>
    <source>
        <strain evidence="2 3">DSM 14836</strain>
    </source>
</reference>
<proteinExistence type="predicted"/>
<dbReference type="InterPro" id="IPR010295">
    <property type="entry name" value="DUF898"/>
</dbReference>
<dbReference type="AlphaFoldDB" id="A0A4R2NXT6"/>
<keyword evidence="1" id="KW-0472">Membrane</keyword>
<feature type="transmembrane region" description="Helical" evidence="1">
    <location>
        <begin position="108"/>
        <end position="128"/>
    </location>
</feature>
<feature type="transmembrane region" description="Helical" evidence="1">
    <location>
        <begin position="253"/>
        <end position="276"/>
    </location>
</feature>
<dbReference type="Proteomes" id="UP000294564">
    <property type="component" value="Unassembled WGS sequence"/>
</dbReference>
<accession>A0A4R2NXT6</accession>
<feature type="transmembrane region" description="Helical" evidence="1">
    <location>
        <begin position="23"/>
        <end position="44"/>
    </location>
</feature>
<dbReference type="EMBL" id="SLXM01000002">
    <property type="protein sequence ID" value="TCP26872.1"/>
    <property type="molecule type" value="Genomic_DNA"/>
</dbReference>